<dbReference type="EMBL" id="JMOD01000042">
    <property type="protein sequence ID" value="KCY17987.1"/>
    <property type="molecule type" value="Genomic_DNA"/>
</dbReference>
<dbReference type="NCBIfam" id="NF047330">
    <property type="entry name" value="MCR_0457_fam"/>
    <property type="match status" value="1"/>
</dbReference>
<dbReference type="AlphaFoldDB" id="A0A062IHI8"/>
<dbReference type="Proteomes" id="UP000027327">
    <property type="component" value="Unassembled WGS sequence"/>
</dbReference>
<feature type="signal peptide" evidence="1">
    <location>
        <begin position="1"/>
        <end position="24"/>
    </location>
</feature>
<comment type="caution">
    <text evidence="3">The sequence shown here is derived from an EMBL/GenBank/DDBJ whole genome shotgun (WGS) entry which is preliminary data.</text>
</comment>
<dbReference type="PATRIC" id="fig|1310697.3.peg.2318"/>
<reference evidence="3 4" key="1">
    <citation type="submission" date="2014-04" db="EMBL/GenBank/DDBJ databases">
        <title>Comparative genomics and transcriptomics to identify genetic mechanisms underlying the emergence of carbapenem resistant Acinetobacter baumannii (CRAb).</title>
        <authorList>
            <person name="Harris A.D."/>
            <person name="Johnson K.J."/>
            <person name="George J."/>
            <person name="Nadendla S."/>
            <person name="Daugherty S.C."/>
            <person name="Parankush S."/>
            <person name="Sadzewicz L."/>
            <person name="Tallon L."/>
            <person name="Sengamalay N."/>
            <person name="Hazen T.H."/>
            <person name="Rasko D.A."/>
        </authorList>
    </citation>
    <scope>NUCLEOTIDE SEQUENCE [LARGE SCALE GENOMIC DNA]</scope>
    <source>
        <strain evidence="3 4">21072</strain>
    </source>
</reference>
<dbReference type="Pfam" id="PF25642">
    <property type="entry name" value="DUF7944"/>
    <property type="match status" value="1"/>
</dbReference>
<name>A0A062IHI8_ACIBA</name>
<proteinExistence type="predicted"/>
<dbReference type="InterPro" id="IPR057704">
    <property type="entry name" value="DUF7944"/>
</dbReference>
<sequence length="123" mass="13741">MKTFAPFFQVLGISITLCTQAVFADEGISTQEADSLIKDDIASTQVLQEICPNFVGANKKLETNTQKIIAMYLGGYSNKSITFSALQNDSEYKTLLSEARQAAKEMDHHEQHELCEEVVNYKD</sequence>
<keyword evidence="1" id="KW-0732">Signal</keyword>
<accession>A0A062IHI8</accession>
<gene>
    <name evidence="3" type="ORF">J596_2407</name>
</gene>
<evidence type="ECO:0000313" key="3">
    <source>
        <dbReference type="EMBL" id="KCY17987.1"/>
    </source>
</evidence>
<evidence type="ECO:0000256" key="1">
    <source>
        <dbReference type="SAM" id="SignalP"/>
    </source>
</evidence>
<protein>
    <recommendedName>
        <fullName evidence="2">DUF7944 domain-containing protein</fullName>
    </recommendedName>
</protein>
<feature type="domain" description="DUF7944" evidence="2">
    <location>
        <begin position="38"/>
        <end position="118"/>
    </location>
</feature>
<evidence type="ECO:0000259" key="2">
    <source>
        <dbReference type="Pfam" id="PF25642"/>
    </source>
</evidence>
<evidence type="ECO:0000313" key="4">
    <source>
        <dbReference type="Proteomes" id="UP000027327"/>
    </source>
</evidence>
<organism evidence="3 4">
    <name type="scientific">Acinetobacter baumannii 21072</name>
    <dbReference type="NCBI Taxonomy" id="1310697"/>
    <lineage>
        <taxon>Bacteria</taxon>
        <taxon>Pseudomonadati</taxon>
        <taxon>Pseudomonadota</taxon>
        <taxon>Gammaproteobacteria</taxon>
        <taxon>Moraxellales</taxon>
        <taxon>Moraxellaceae</taxon>
        <taxon>Acinetobacter</taxon>
        <taxon>Acinetobacter calcoaceticus/baumannii complex</taxon>
    </lineage>
</organism>
<dbReference type="RefSeq" id="WP_000846418.1">
    <property type="nucleotide sequence ID" value="NZ_JMOD01000042.1"/>
</dbReference>
<feature type="chain" id="PRO_5001615009" description="DUF7944 domain-containing protein" evidence="1">
    <location>
        <begin position="25"/>
        <end position="123"/>
    </location>
</feature>